<keyword evidence="6" id="KW-0597">Phosphoprotein</keyword>
<dbReference type="Gene3D" id="1.10.10.60">
    <property type="entry name" value="Homeodomain-like"/>
    <property type="match status" value="2"/>
</dbReference>
<gene>
    <name evidence="10" type="ORF">DWY69_08755</name>
    <name evidence="9" type="ORF">DXC51_14365</name>
</gene>
<name>A0A3E3IZA2_9FIRM</name>
<proteinExistence type="predicted"/>
<dbReference type="SMART" id="SM00342">
    <property type="entry name" value="HTH_ARAC"/>
    <property type="match status" value="1"/>
</dbReference>
<organism evidence="10 12">
    <name type="scientific">Eisenbergiella massiliensis</name>
    <dbReference type="NCBI Taxonomy" id="1720294"/>
    <lineage>
        <taxon>Bacteria</taxon>
        <taxon>Bacillati</taxon>
        <taxon>Bacillota</taxon>
        <taxon>Clostridia</taxon>
        <taxon>Lachnospirales</taxon>
        <taxon>Lachnospiraceae</taxon>
        <taxon>Eisenbergiella</taxon>
    </lineage>
</organism>
<dbReference type="GO" id="GO:0000160">
    <property type="term" value="P:phosphorelay signal transduction system"/>
    <property type="evidence" value="ECO:0007669"/>
    <property type="project" value="InterPro"/>
</dbReference>
<dbReference type="PANTHER" id="PTHR43280:SF10">
    <property type="entry name" value="REGULATORY PROTEIN POCR"/>
    <property type="match status" value="1"/>
</dbReference>
<evidence type="ECO:0000313" key="9">
    <source>
        <dbReference type="EMBL" id="RGE59159.1"/>
    </source>
</evidence>
<comment type="function">
    <text evidence="5">May play the central regulatory role in sporulation. It may be an element of the effector pathway responsible for the activation of sporulation genes in response to nutritional stress. Spo0A may act in concert with spo0H (a sigma factor) to control the expression of some genes that are critical to the sporulation process.</text>
</comment>
<keyword evidence="3 10" id="KW-0238">DNA-binding</keyword>
<dbReference type="PROSITE" id="PS00041">
    <property type="entry name" value="HTH_ARAC_FAMILY_1"/>
    <property type="match status" value="1"/>
</dbReference>
<dbReference type="OrthoDB" id="1974963at2"/>
<comment type="caution">
    <text evidence="10">The sequence shown here is derived from an EMBL/GenBank/DDBJ whole genome shotgun (WGS) entry which is preliminary data.</text>
</comment>
<keyword evidence="4" id="KW-0804">Transcription</keyword>
<keyword evidence="11" id="KW-1185">Reference proteome</keyword>
<dbReference type="InterPro" id="IPR009057">
    <property type="entry name" value="Homeodomain-like_sf"/>
</dbReference>
<dbReference type="GO" id="GO:0043565">
    <property type="term" value="F:sequence-specific DNA binding"/>
    <property type="evidence" value="ECO:0007669"/>
    <property type="project" value="InterPro"/>
</dbReference>
<feature type="domain" description="HTH araC/xylS-type" evidence="7">
    <location>
        <begin position="160"/>
        <end position="258"/>
    </location>
</feature>
<dbReference type="EMBL" id="QVLU01000006">
    <property type="protein sequence ID" value="RGE72429.1"/>
    <property type="molecule type" value="Genomic_DNA"/>
</dbReference>
<dbReference type="RefSeq" id="WP_021640214.1">
    <property type="nucleotide sequence ID" value="NZ_CANNOQ010000322.1"/>
</dbReference>
<evidence type="ECO:0000256" key="3">
    <source>
        <dbReference type="ARBA" id="ARBA00023125"/>
    </source>
</evidence>
<dbReference type="SMART" id="SM00448">
    <property type="entry name" value="REC"/>
    <property type="match status" value="1"/>
</dbReference>
<evidence type="ECO:0000256" key="5">
    <source>
        <dbReference type="ARBA" id="ARBA00024867"/>
    </source>
</evidence>
<dbReference type="EMBL" id="QVLV01000009">
    <property type="protein sequence ID" value="RGE59159.1"/>
    <property type="molecule type" value="Genomic_DNA"/>
</dbReference>
<feature type="modified residue" description="4-aspartylphosphate" evidence="6">
    <location>
        <position position="54"/>
    </location>
</feature>
<dbReference type="AlphaFoldDB" id="A0A3E3IZA2"/>
<accession>A0A3E3IZA2</accession>
<dbReference type="PROSITE" id="PS50110">
    <property type="entry name" value="RESPONSE_REGULATORY"/>
    <property type="match status" value="1"/>
</dbReference>
<evidence type="ECO:0000256" key="6">
    <source>
        <dbReference type="PROSITE-ProRule" id="PRU00169"/>
    </source>
</evidence>
<dbReference type="SUPFAM" id="SSF52172">
    <property type="entry name" value="CheY-like"/>
    <property type="match status" value="1"/>
</dbReference>
<feature type="domain" description="Response regulatory" evidence="8">
    <location>
        <begin position="2"/>
        <end position="119"/>
    </location>
</feature>
<evidence type="ECO:0000259" key="8">
    <source>
        <dbReference type="PROSITE" id="PS50110"/>
    </source>
</evidence>
<evidence type="ECO:0000256" key="4">
    <source>
        <dbReference type="ARBA" id="ARBA00023163"/>
    </source>
</evidence>
<dbReference type="Pfam" id="PF00072">
    <property type="entry name" value="Response_reg"/>
    <property type="match status" value="1"/>
</dbReference>
<dbReference type="GO" id="GO:0003700">
    <property type="term" value="F:DNA-binding transcription factor activity"/>
    <property type="evidence" value="ECO:0007669"/>
    <property type="project" value="InterPro"/>
</dbReference>
<dbReference type="PANTHER" id="PTHR43280">
    <property type="entry name" value="ARAC-FAMILY TRANSCRIPTIONAL REGULATOR"/>
    <property type="match status" value="1"/>
</dbReference>
<evidence type="ECO:0000256" key="1">
    <source>
        <dbReference type="ARBA" id="ARBA00018672"/>
    </source>
</evidence>
<dbReference type="Pfam" id="PF12833">
    <property type="entry name" value="HTH_18"/>
    <property type="match status" value="1"/>
</dbReference>
<protein>
    <recommendedName>
        <fullName evidence="1">Stage 0 sporulation protein A homolog</fullName>
    </recommendedName>
</protein>
<dbReference type="InterPro" id="IPR018060">
    <property type="entry name" value="HTH_AraC"/>
</dbReference>
<evidence type="ECO:0000313" key="11">
    <source>
        <dbReference type="Proteomes" id="UP000260812"/>
    </source>
</evidence>
<dbReference type="InterPro" id="IPR001789">
    <property type="entry name" value="Sig_transdc_resp-reg_receiver"/>
</dbReference>
<dbReference type="CDD" id="cd17536">
    <property type="entry name" value="REC_YesN-like"/>
    <property type="match status" value="1"/>
</dbReference>
<dbReference type="InterPro" id="IPR020449">
    <property type="entry name" value="Tscrpt_reg_AraC-type_HTH"/>
</dbReference>
<evidence type="ECO:0000256" key="2">
    <source>
        <dbReference type="ARBA" id="ARBA00023015"/>
    </source>
</evidence>
<dbReference type="Gene3D" id="3.40.50.2300">
    <property type="match status" value="1"/>
</dbReference>
<sequence>MNLLIIDDEIEIINGIMAGVRWENLCFQTVYQATSIEESKKLFYQDTIDIVLCDIEMPDGSGLDLLEWIRMQYPKTVRIIMTCHEEFDYARRAIALDCKDYIVKPMVYEELEEKLLHIAKEINRNWENDKYQAFGREWMKQIIREGEVQEGPASREEIVKQVKSYITANLQEELRIEFLAKKFFLSADYLSRLFKKEEGIGIGDFILEERMFLARELLKEGRLSIARVAYECGYDNYSYFTKIFKKKYGMTPREYGQALKEKESAD</sequence>
<evidence type="ECO:0000313" key="10">
    <source>
        <dbReference type="EMBL" id="RGE72429.1"/>
    </source>
</evidence>
<dbReference type="Proteomes" id="UP000261166">
    <property type="component" value="Unassembled WGS sequence"/>
</dbReference>
<dbReference type="GeneID" id="97988016"/>
<dbReference type="SUPFAM" id="SSF46689">
    <property type="entry name" value="Homeodomain-like"/>
    <property type="match status" value="2"/>
</dbReference>
<evidence type="ECO:0000313" key="12">
    <source>
        <dbReference type="Proteomes" id="UP000261166"/>
    </source>
</evidence>
<dbReference type="Proteomes" id="UP000260812">
    <property type="component" value="Unassembled WGS sequence"/>
</dbReference>
<dbReference type="InterPro" id="IPR011006">
    <property type="entry name" value="CheY-like_superfamily"/>
</dbReference>
<keyword evidence="2" id="KW-0805">Transcription regulation</keyword>
<dbReference type="PROSITE" id="PS01124">
    <property type="entry name" value="HTH_ARAC_FAMILY_2"/>
    <property type="match status" value="1"/>
</dbReference>
<dbReference type="InterPro" id="IPR018062">
    <property type="entry name" value="HTH_AraC-typ_CS"/>
</dbReference>
<dbReference type="PRINTS" id="PR00032">
    <property type="entry name" value="HTHARAC"/>
</dbReference>
<evidence type="ECO:0000259" key="7">
    <source>
        <dbReference type="PROSITE" id="PS01124"/>
    </source>
</evidence>
<reference evidence="10 12" key="1">
    <citation type="submission" date="2018-08" db="EMBL/GenBank/DDBJ databases">
        <title>A genome reference for cultivated species of the human gut microbiota.</title>
        <authorList>
            <person name="Zou Y."/>
            <person name="Xue W."/>
            <person name="Luo G."/>
        </authorList>
    </citation>
    <scope>NUCLEOTIDE SEQUENCE [LARGE SCALE GENOMIC DNA]</scope>
    <source>
        <strain evidence="10 12">AF26-4BH</strain>
        <strain evidence="9">TF05-5AC</strain>
    </source>
</reference>